<dbReference type="Proteomes" id="UP001589535">
    <property type="component" value="Unassembled WGS sequence"/>
</dbReference>
<evidence type="ECO:0000313" key="4">
    <source>
        <dbReference type="Proteomes" id="UP001589535"/>
    </source>
</evidence>
<accession>A0ABV5U8E8</accession>
<evidence type="ECO:0000256" key="1">
    <source>
        <dbReference type="SAM" id="MobiDB-lite"/>
    </source>
</evidence>
<name>A0ABV5U8E8_9PSEU</name>
<reference evidence="3 4" key="1">
    <citation type="submission" date="2024-09" db="EMBL/GenBank/DDBJ databases">
        <authorList>
            <person name="Sun Q."/>
            <person name="Mori K."/>
        </authorList>
    </citation>
    <scope>NUCLEOTIDE SEQUENCE [LARGE SCALE GENOMIC DNA]</scope>
    <source>
        <strain evidence="3 4">JCM 13852</strain>
    </source>
</reference>
<feature type="transmembrane region" description="Helical" evidence="2">
    <location>
        <begin position="235"/>
        <end position="255"/>
    </location>
</feature>
<keyword evidence="4" id="KW-1185">Reference proteome</keyword>
<proteinExistence type="predicted"/>
<gene>
    <name evidence="3" type="ORF">ACFFTO_26105</name>
</gene>
<keyword evidence="2" id="KW-1133">Transmembrane helix</keyword>
<sequence>MITTHLTAVQLEQLEALLADTTPGGVAYRPPVARDESTLTNLEGLGLVRWTEDCGFEITDAGREAVVERVRDAADAEAFLFDADADLLQDTIEKLKAAFPTLPAELRDRALMDIEVCQDVLDSRRAAAEDQTAESTGRHRAVPADDRPTETIARVDLPTEPLALGGTLPEIPVAKILTDREGAERLLAAIEDMPSPDDVAEYLAEPHTADEWADLEADLADEPGWLRRNLTPPRVLALSVLAAVVSTWFVAWLVMG</sequence>
<dbReference type="EMBL" id="JBHMBK010000021">
    <property type="protein sequence ID" value="MFB9687667.1"/>
    <property type="molecule type" value="Genomic_DNA"/>
</dbReference>
<evidence type="ECO:0000256" key="2">
    <source>
        <dbReference type="SAM" id="Phobius"/>
    </source>
</evidence>
<keyword evidence="2" id="KW-0472">Membrane</keyword>
<organism evidence="3 4">
    <name type="scientific">Amycolatopsis plumensis</name>
    <dbReference type="NCBI Taxonomy" id="236508"/>
    <lineage>
        <taxon>Bacteria</taxon>
        <taxon>Bacillati</taxon>
        <taxon>Actinomycetota</taxon>
        <taxon>Actinomycetes</taxon>
        <taxon>Pseudonocardiales</taxon>
        <taxon>Pseudonocardiaceae</taxon>
        <taxon>Amycolatopsis</taxon>
    </lineage>
</organism>
<evidence type="ECO:0000313" key="3">
    <source>
        <dbReference type="EMBL" id="MFB9687667.1"/>
    </source>
</evidence>
<keyword evidence="2" id="KW-0812">Transmembrane</keyword>
<protein>
    <submittedName>
        <fullName evidence="3">Uncharacterized protein</fullName>
    </submittedName>
</protein>
<feature type="region of interest" description="Disordered" evidence="1">
    <location>
        <begin position="127"/>
        <end position="148"/>
    </location>
</feature>
<comment type="caution">
    <text evidence="3">The sequence shown here is derived from an EMBL/GenBank/DDBJ whole genome shotgun (WGS) entry which is preliminary data.</text>
</comment>
<dbReference type="RefSeq" id="WP_378198403.1">
    <property type="nucleotide sequence ID" value="NZ_JBHMBK010000021.1"/>
</dbReference>